<accession>A0ABW1ZHP4</accession>
<evidence type="ECO:0000313" key="2">
    <source>
        <dbReference type="Proteomes" id="UP001596317"/>
    </source>
</evidence>
<sequence length="226" mass="26077">MSEQVYIIENRSSEVWTDMEIPSDITLTSDFTFDSRAYDLGESLGTVRFQFEVWNKRIVELDWLRTTSISLLVVSEKFYEVARSLSNVQLQTYPVEFCQDGERFHTPTPYYVLQLGKPHDYFDRKRSQFKTRLSYKGEEVVSHIERYELRLPQDVPPLFRLAISPWHPTFASQGFLDEARRLKLTNIGYMDVASFSPTSFGPCSVFRASMVSAEAFSTGRMKGGGT</sequence>
<gene>
    <name evidence="1" type="ORF">ACFP90_00835</name>
</gene>
<dbReference type="EMBL" id="JBHSWB010000001">
    <property type="protein sequence ID" value="MFC6659062.1"/>
    <property type="molecule type" value="Genomic_DNA"/>
</dbReference>
<name>A0ABW1ZHP4_9DEIO</name>
<dbReference type="Proteomes" id="UP001596317">
    <property type="component" value="Unassembled WGS sequence"/>
</dbReference>
<protein>
    <submittedName>
        <fullName evidence="1">Uncharacterized protein</fullName>
    </submittedName>
</protein>
<comment type="caution">
    <text evidence="1">The sequence shown here is derived from an EMBL/GenBank/DDBJ whole genome shotgun (WGS) entry which is preliminary data.</text>
</comment>
<organism evidence="1 2">
    <name type="scientific">Deinococcus multiflagellatus</name>
    <dbReference type="NCBI Taxonomy" id="1656887"/>
    <lineage>
        <taxon>Bacteria</taxon>
        <taxon>Thermotogati</taxon>
        <taxon>Deinococcota</taxon>
        <taxon>Deinococci</taxon>
        <taxon>Deinococcales</taxon>
        <taxon>Deinococcaceae</taxon>
        <taxon>Deinococcus</taxon>
    </lineage>
</organism>
<evidence type="ECO:0000313" key="1">
    <source>
        <dbReference type="EMBL" id="MFC6659062.1"/>
    </source>
</evidence>
<proteinExistence type="predicted"/>
<dbReference type="RefSeq" id="WP_224605662.1">
    <property type="nucleotide sequence ID" value="NZ_JAIQXV010000003.1"/>
</dbReference>
<reference evidence="2" key="1">
    <citation type="journal article" date="2019" name="Int. J. Syst. Evol. Microbiol.">
        <title>The Global Catalogue of Microorganisms (GCM) 10K type strain sequencing project: providing services to taxonomists for standard genome sequencing and annotation.</title>
        <authorList>
            <consortium name="The Broad Institute Genomics Platform"/>
            <consortium name="The Broad Institute Genome Sequencing Center for Infectious Disease"/>
            <person name="Wu L."/>
            <person name="Ma J."/>
        </authorList>
    </citation>
    <scope>NUCLEOTIDE SEQUENCE [LARGE SCALE GENOMIC DNA]</scope>
    <source>
        <strain evidence="2">CCUG 63830</strain>
    </source>
</reference>
<keyword evidence="2" id="KW-1185">Reference proteome</keyword>